<dbReference type="InterPro" id="IPR006139">
    <property type="entry name" value="D-isomer_2_OHA_DH_cat_dom"/>
</dbReference>
<dbReference type="PANTHER" id="PTHR43333:SF1">
    <property type="entry name" value="D-ISOMER SPECIFIC 2-HYDROXYACID DEHYDROGENASE NAD-BINDING DOMAIN-CONTAINING PROTEIN"/>
    <property type="match status" value="1"/>
</dbReference>
<dbReference type="SUPFAM" id="SSF52283">
    <property type="entry name" value="Formate/glycerate dehydrogenase catalytic domain-like"/>
    <property type="match status" value="1"/>
</dbReference>
<dbReference type="PATRIC" id="fig|1003195.29.peg.2900"/>
<evidence type="ECO:0000259" key="6">
    <source>
        <dbReference type="Pfam" id="PF02826"/>
    </source>
</evidence>
<proteinExistence type="inferred from homology"/>
<dbReference type="Gene3D" id="3.40.50.720">
    <property type="entry name" value="NAD(P)-binding Rossmann-like Domain"/>
    <property type="match status" value="2"/>
</dbReference>
<dbReference type="Pfam" id="PF02826">
    <property type="entry name" value="2-Hacid_dh_C"/>
    <property type="match status" value="1"/>
</dbReference>
<dbReference type="HOGENOM" id="CLU_019796_1_0_11"/>
<keyword evidence="2 4" id="KW-0560">Oxidoreductase</keyword>
<organism evidence="7 8">
    <name type="scientific">Streptantibioticus cattleyicolor (strain ATCC 35852 / DSM 46488 / JCM 4925 / NBRC 14057 / NRRL 8057)</name>
    <name type="common">Streptomyces cattleya</name>
    <dbReference type="NCBI Taxonomy" id="1003195"/>
    <lineage>
        <taxon>Bacteria</taxon>
        <taxon>Bacillati</taxon>
        <taxon>Actinomycetota</taxon>
        <taxon>Actinomycetes</taxon>
        <taxon>Kitasatosporales</taxon>
        <taxon>Streptomycetaceae</taxon>
        <taxon>Streptantibioticus</taxon>
    </lineage>
</organism>
<dbReference type="InterPro" id="IPR036291">
    <property type="entry name" value="NAD(P)-bd_dom_sf"/>
</dbReference>
<dbReference type="GO" id="GO:0051287">
    <property type="term" value="F:NAD binding"/>
    <property type="evidence" value="ECO:0007669"/>
    <property type="project" value="InterPro"/>
</dbReference>
<keyword evidence="3" id="KW-0520">NAD</keyword>
<feature type="domain" description="D-isomer specific 2-hydroxyacid dehydrogenase catalytic" evidence="5">
    <location>
        <begin position="75"/>
        <end position="331"/>
    </location>
</feature>
<reference evidence="8" key="1">
    <citation type="submission" date="2011-12" db="EMBL/GenBank/DDBJ databases">
        <title>Complete genome sequence of Streptomyces cattleya strain DSM 46488.</title>
        <authorList>
            <person name="Ou H.-Y."/>
            <person name="Li P."/>
            <person name="Zhao C."/>
            <person name="O'Hagan D."/>
            <person name="Deng Z."/>
        </authorList>
    </citation>
    <scope>NUCLEOTIDE SEQUENCE [LARGE SCALE GENOMIC DNA]</scope>
    <source>
        <strain evidence="8">ATCC 35852 / DSM 46488 / JCM 4925 / NBRC 14057 / NRRL 8057</strain>
    </source>
</reference>
<dbReference type="Proteomes" id="UP000007842">
    <property type="component" value="Chromosome"/>
</dbReference>
<dbReference type="STRING" id="1003195.SCATT_29010"/>
<evidence type="ECO:0000256" key="3">
    <source>
        <dbReference type="ARBA" id="ARBA00023027"/>
    </source>
</evidence>
<evidence type="ECO:0000256" key="4">
    <source>
        <dbReference type="RuleBase" id="RU003719"/>
    </source>
</evidence>
<dbReference type="GO" id="GO:0016616">
    <property type="term" value="F:oxidoreductase activity, acting on the CH-OH group of donors, NAD or NADP as acceptor"/>
    <property type="evidence" value="ECO:0007669"/>
    <property type="project" value="InterPro"/>
</dbReference>
<dbReference type="eggNOG" id="COG0111">
    <property type="taxonomic scope" value="Bacteria"/>
</dbReference>
<dbReference type="AlphaFoldDB" id="G8WQQ8"/>
<evidence type="ECO:0000259" key="5">
    <source>
        <dbReference type="Pfam" id="PF00389"/>
    </source>
</evidence>
<comment type="similarity">
    <text evidence="1 4">Belongs to the D-isomer specific 2-hydroxyacid dehydrogenase family.</text>
</comment>
<evidence type="ECO:0000313" key="7">
    <source>
        <dbReference type="EMBL" id="AEW95272.1"/>
    </source>
</evidence>
<protein>
    <submittedName>
        <fullName evidence="7">D-isomer specific 2-hydroxyacid dehydrogenase, NAD-binding protein</fullName>
    </submittedName>
</protein>
<dbReference type="KEGG" id="scy:SCATT_29010"/>
<evidence type="ECO:0000313" key="8">
    <source>
        <dbReference type="Proteomes" id="UP000007842"/>
    </source>
</evidence>
<evidence type="ECO:0000256" key="2">
    <source>
        <dbReference type="ARBA" id="ARBA00023002"/>
    </source>
</evidence>
<dbReference type="PANTHER" id="PTHR43333">
    <property type="entry name" value="2-HACID_DH_C DOMAIN-CONTAINING PROTEIN"/>
    <property type="match status" value="1"/>
</dbReference>
<dbReference type="Pfam" id="PF00389">
    <property type="entry name" value="2-Hacid_dh"/>
    <property type="match status" value="1"/>
</dbReference>
<dbReference type="InterPro" id="IPR006140">
    <property type="entry name" value="D-isomer_DH_NAD-bd"/>
</dbReference>
<dbReference type="CDD" id="cd05300">
    <property type="entry name" value="2-Hacid_dh_1"/>
    <property type="match status" value="1"/>
</dbReference>
<gene>
    <name evidence="7" type="ordered locus">SCATT_29010</name>
</gene>
<accession>G8WQQ8</accession>
<dbReference type="EMBL" id="CP003219">
    <property type="protein sequence ID" value="AEW95272.1"/>
    <property type="molecule type" value="Genomic_DNA"/>
</dbReference>
<evidence type="ECO:0000256" key="1">
    <source>
        <dbReference type="ARBA" id="ARBA00005854"/>
    </source>
</evidence>
<feature type="domain" description="D-isomer specific 2-hydroxyacid dehydrogenase NAD-binding" evidence="6">
    <location>
        <begin position="125"/>
        <end position="300"/>
    </location>
</feature>
<keyword evidence="8" id="KW-1185">Reference proteome</keyword>
<name>G8WQQ8_STREN</name>
<dbReference type="SUPFAM" id="SSF51735">
    <property type="entry name" value="NAD(P)-binding Rossmann-fold domains"/>
    <property type="match status" value="1"/>
</dbReference>
<sequence length="346" mass="37504">MGAGAVSHRGGPRAMNQPVVLISLESPHSFWRLSSEHERALSAAFPGIEFRRATEEAVPHQLADAHVYFGWRFAPSWLFAAPHLKWIASPAAGTDHLPVAEAHSVGVALTRSYGFHGRPMAEHAMGLVLGFSRGLFTSQRVQRNRGWWKDDLAEEFFDLAGATMTIVGCGSVGRHLAQVARVFGMNVIGVRRTPRAASEGGITWVHTTAVHQAVSVADVVVNLLPATPATDRYFDHDLFSACKPRSLFLNLGRAATVDQPALLASLDTGHLRGAALDVFDPKPLPARHPLRLHPRVVLTPKSSVFCRAYMDEAVAFFADNLHRYLSGQPLNGLAEAPATRSPLVGG</sequence>